<keyword evidence="4 6" id="KW-1133">Transmembrane helix</keyword>
<evidence type="ECO:0000256" key="2">
    <source>
        <dbReference type="ARBA" id="ARBA00022475"/>
    </source>
</evidence>
<gene>
    <name evidence="7" type="ordered locus">Oter_1476</name>
</gene>
<evidence type="ECO:0000256" key="3">
    <source>
        <dbReference type="ARBA" id="ARBA00022692"/>
    </source>
</evidence>
<evidence type="ECO:0000256" key="1">
    <source>
        <dbReference type="ARBA" id="ARBA00004651"/>
    </source>
</evidence>
<accession>B1ZSR6</accession>
<evidence type="ECO:0000256" key="6">
    <source>
        <dbReference type="SAM" id="Phobius"/>
    </source>
</evidence>
<evidence type="ECO:0000313" key="8">
    <source>
        <dbReference type="Proteomes" id="UP000007013"/>
    </source>
</evidence>
<evidence type="ECO:0000256" key="4">
    <source>
        <dbReference type="ARBA" id="ARBA00022989"/>
    </source>
</evidence>
<organism evidence="7 8">
    <name type="scientific">Opitutus terrae (strain DSM 11246 / JCM 15787 / PB90-1)</name>
    <dbReference type="NCBI Taxonomy" id="452637"/>
    <lineage>
        <taxon>Bacteria</taxon>
        <taxon>Pseudomonadati</taxon>
        <taxon>Verrucomicrobiota</taxon>
        <taxon>Opitutia</taxon>
        <taxon>Opitutales</taxon>
        <taxon>Opitutaceae</taxon>
        <taxon>Opitutus</taxon>
    </lineage>
</organism>
<feature type="transmembrane region" description="Helical" evidence="6">
    <location>
        <begin position="72"/>
        <end position="92"/>
    </location>
</feature>
<dbReference type="OrthoDB" id="198428at2"/>
<name>B1ZSR6_OPITP</name>
<dbReference type="EMBL" id="CP001032">
    <property type="protein sequence ID" value="ACB74760.1"/>
    <property type="molecule type" value="Genomic_DNA"/>
</dbReference>
<keyword evidence="5 6" id="KW-0472">Membrane</keyword>
<dbReference type="RefSeq" id="WP_012374298.1">
    <property type="nucleotide sequence ID" value="NC_010571.1"/>
</dbReference>
<keyword evidence="2" id="KW-1003">Cell membrane</keyword>
<dbReference type="STRING" id="452637.Oter_1476"/>
<comment type="subcellular location">
    <subcellularLocation>
        <location evidence="1">Cell membrane</location>
        <topology evidence="1">Multi-pass membrane protein</topology>
    </subcellularLocation>
</comment>
<protein>
    <submittedName>
        <fullName evidence="7">Lysine exporter protein (LYSE/YGGA)</fullName>
    </submittedName>
</protein>
<feature type="transmembrane region" description="Helical" evidence="6">
    <location>
        <begin position="41"/>
        <end position="60"/>
    </location>
</feature>
<dbReference type="GO" id="GO:0015171">
    <property type="term" value="F:amino acid transmembrane transporter activity"/>
    <property type="evidence" value="ECO:0007669"/>
    <property type="project" value="TreeGrafter"/>
</dbReference>
<dbReference type="GO" id="GO:0005886">
    <property type="term" value="C:plasma membrane"/>
    <property type="evidence" value="ECO:0007669"/>
    <property type="project" value="UniProtKB-SubCell"/>
</dbReference>
<dbReference type="Proteomes" id="UP000007013">
    <property type="component" value="Chromosome"/>
</dbReference>
<dbReference type="PANTHER" id="PTHR30086">
    <property type="entry name" value="ARGININE EXPORTER PROTEIN ARGO"/>
    <property type="match status" value="1"/>
</dbReference>
<keyword evidence="3 6" id="KW-0812">Transmembrane</keyword>
<keyword evidence="8" id="KW-1185">Reference proteome</keyword>
<evidence type="ECO:0000256" key="5">
    <source>
        <dbReference type="ARBA" id="ARBA00023136"/>
    </source>
</evidence>
<dbReference type="PANTHER" id="PTHR30086:SF20">
    <property type="entry name" value="ARGININE EXPORTER PROTEIN ARGO-RELATED"/>
    <property type="match status" value="1"/>
</dbReference>
<feature type="transmembrane region" description="Helical" evidence="6">
    <location>
        <begin position="147"/>
        <end position="174"/>
    </location>
</feature>
<reference evidence="7 8" key="1">
    <citation type="journal article" date="2011" name="J. Bacteriol.">
        <title>Genome sequence of the verrucomicrobium Opitutus terrae PB90-1, an abundant inhabitant of rice paddy soil ecosystems.</title>
        <authorList>
            <person name="van Passel M.W."/>
            <person name="Kant R."/>
            <person name="Palva A."/>
            <person name="Copeland A."/>
            <person name="Lucas S."/>
            <person name="Lapidus A."/>
            <person name="Glavina del Rio T."/>
            <person name="Pitluck S."/>
            <person name="Goltsman E."/>
            <person name="Clum A."/>
            <person name="Sun H."/>
            <person name="Schmutz J."/>
            <person name="Larimer F.W."/>
            <person name="Land M.L."/>
            <person name="Hauser L."/>
            <person name="Kyrpides N."/>
            <person name="Mikhailova N."/>
            <person name="Richardson P.P."/>
            <person name="Janssen P.H."/>
            <person name="de Vos W.M."/>
            <person name="Smidt H."/>
        </authorList>
    </citation>
    <scope>NUCLEOTIDE SEQUENCE [LARGE SCALE GENOMIC DNA]</scope>
    <source>
        <strain evidence="8">DSM 11246 / JCM 15787 / PB90-1</strain>
    </source>
</reference>
<feature type="transmembrane region" description="Helical" evidence="6">
    <location>
        <begin position="186"/>
        <end position="205"/>
    </location>
</feature>
<dbReference type="AlphaFoldDB" id="B1ZSR6"/>
<dbReference type="InterPro" id="IPR001123">
    <property type="entry name" value="LeuE-type"/>
</dbReference>
<dbReference type="KEGG" id="ote:Oter_1476"/>
<dbReference type="Pfam" id="PF01810">
    <property type="entry name" value="LysE"/>
    <property type="match status" value="1"/>
</dbReference>
<proteinExistence type="predicted"/>
<dbReference type="eggNOG" id="COG1280">
    <property type="taxonomic scope" value="Bacteria"/>
</dbReference>
<evidence type="ECO:0000313" key="7">
    <source>
        <dbReference type="EMBL" id="ACB74760.1"/>
    </source>
</evidence>
<dbReference type="HOGENOM" id="CLU_079569_0_0_0"/>
<sequence>MELLVSITTVLGALALGTISPGPSFVFVARTAVAKSRPDGIAAAFGMGVGGVIFAGLALLGLQAAIAAMPGLFTGLKVLGALYLIYLGWGAWRGAREPLAVNERGQPAPRAVGGSFRQGLLTQLSNPKAAVVYGSVFAALLPAHPPAWAAVVLLGVIFAMETGWYAFVAVTLSAEASRAVYLRSKALIDRSAGGVMALLGLKLLIDARSSMM</sequence>